<name>A0AAN6Q534_9PEZI</name>
<feature type="region of interest" description="Disordered" evidence="1">
    <location>
        <begin position="74"/>
        <end position="105"/>
    </location>
</feature>
<accession>A0AAN6Q534</accession>
<comment type="caution">
    <text evidence="2">The sequence shown here is derived from an EMBL/GenBank/DDBJ whole genome shotgun (WGS) entry which is preliminary data.</text>
</comment>
<keyword evidence="3" id="KW-1185">Reference proteome</keyword>
<gene>
    <name evidence="2" type="ORF">N658DRAFT_285117</name>
</gene>
<dbReference type="EMBL" id="MU863628">
    <property type="protein sequence ID" value="KAK4103728.1"/>
    <property type="molecule type" value="Genomic_DNA"/>
</dbReference>
<dbReference type="Proteomes" id="UP001305647">
    <property type="component" value="Unassembled WGS sequence"/>
</dbReference>
<evidence type="ECO:0000313" key="2">
    <source>
        <dbReference type="EMBL" id="KAK4103728.1"/>
    </source>
</evidence>
<protein>
    <submittedName>
        <fullName evidence="2">Uncharacterized protein</fullName>
    </submittedName>
</protein>
<dbReference type="AlphaFoldDB" id="A0AAN6Q534"/>
<feature type="region of interest" description="Disordered" evidence="1">
    <location>
        <begin position="136"/>
        <end position="161"/>
    </location>
</feature>
<reference evidence="2" key="1">
    <citation type="journal article" date="2023" name="Mol. Phylogenet. Evol.">
        <title>Genome-scale phylogeny and comparative genomics of the fungal order Sordariales.</title>
        <authorList>
            <person name="Hensen N."/>
            <person name="Bonometti L."/>
            <person name="Westerberg I."/>
            <person name="Brannstrom I.O."/>
            <person name="Guillou S."/>
            <person name="Cros-Aarteil S."/>
            <person name="Calhoun S."/>
            <person name="Haridas S."/>
            <person name="Kuo A."/>
            <person name="Mondo S."/>
            <person name="Pangilinan J."/>
            <person name="Riley R."/>
            <person name="LaButti K."/>
            <person name="Andreopoulos B."/>
            <person name="Lipzen A."/>
            <person name="Chen C."/>
            <person name="Yan M."/>
            <person name="Daum C."/>
            <person name="Ng V."/>
            <person name="Clum A."/>
            <person name="Steindorff A."/>
            <person name="Ohm R.A."/>
            <person name="Martin F."/>
            <person name="Silar P."/>
            <person name="Natvig D.O."/>
            <person name="Lalanne C."/>
            <person name="Gautier V."/>
            <person name="Ament-Velasquez S.L."/>
            <person name="Kruys A."/>
            <person name="Hutchinson M.I."/>
            <person name="Powell A.J."/>
            <person name="Barry K."/>
            <person name="Miller A.N."/>
            <person name="Grigoriev I.V."/>
            <person name="Debuchy R."/>
            <person name="Gladieux P."/>
            <person name="Hiltunen Thoren M."/>
            <person name="Johannesson H."/>
        </authorList>
    </citation>
    <scope>NUCLEOTIDE SEQUENCE</scope>
    <source>
        <strain evidence="2">CBS 757.83</strain>
    </source>
</reference>
<evidence type="ECO:0000313" key="3">
    <source>
        <dbReference type="Proteomes" id="UP001305647"/>
    </source>
</evidence>
<feature type="compositionally biased region" description="Basic and acidic residues" evidence="1">
    <location>
        <begin position="136"/>
        <end position="147"/>
    </location>
</feature>
<evidence type="ECO:0000256" key="1">
    <source>
        <dbReference type="SAM" id="MobiDB-lite"/>
    </source>
</evidence>
<reference evidence="2" key="2">
    <citation type="submission" date="2023-05" db="EMBL/GenBank/DDBJ databases">
        <authorList>
            <consortium name="Lawrence Berkeley National Laboratory"/>
            <person name="Steindorff A."/>
            <person name="Hensen N."/>
            <person name="Bonometti L."/>
            <person name="Westerberg I."/>
            <person name="Brannstrom I.O."/>
            <person name="Guillou S."/>
            <person name="Cros-Aarteil S."/>
            <person name="Calhoun S."/>
            <person name="Haridas S."/>
            <person name="Kuo A."/>
            <person name="Mondo S."/>
            <person name="Pangilinan J."/>
            <person name="Riley R."/>
            <person name="Labutti K."/>
            <person name="Andreopoulos B."/>
            <person name="Lipzen A."/>
            <person name="Chen C."/>
            <person name="Yanf M."/>
            <person name="Daum C."/>
            <person name="Ng V."/>
            <person name="Clum A."/>
            <person name="Ohm R."/>
            <person name="Martin F."/>
            <person name="Silar P."/>
            <person name="Natvig D."/>
            <person name="Lalanne C."/>
            <person name="Gautier V."/>
            <person name="Ament-Velasquez S.L."/>
            <person name="Kruys A."/>
            <person name="Hutchinson M.I."/>
            <person name="Powell A.J."/>
            <person name="Barry K."/>
            <person name="Miller A.N."/>
            <person name="Grigoriev I.V."/>
            <person name="Debuchy R."/>
            <person name="Gladieux P."/>
            <person name="Thoren M.H."/>
            <person name="Johannesson H."/>
        </authorList>
    </citation>
    <scope>NUCLEOTIDE SEQUENCE</scope>
    <source>
        <strain evidence="2">CBS 757.83</strain>
    </source>
</reference>
<proteinExistence type="predicted"/>
<sequence length="177" mass="19305">MQDPQGFPAWPFIPWFSWSHACTAVKKRKSGPLVLLKVSESSLFCTCIRDTNYYSVLRSWFLSSMADAITTRRSYRQSGSLGDGRDRNRGAMASRGSQRGESALAAQWSPPTCDSTIAGVGRCGARNRPGPVAWKRSTEVARQERGSLGRNDSSRTAWQGQGAVDVEKVRAAACQGG</sequence>
<feature type="compositionally biased region" description="Polar residues" evidence="1">
    <location>
        <begin position="150"/>
        <end position="159"/>
    </location>
</feature>
<organism evidence="2 3">
    <name type="scientific">Parathielavia hyrcaniae</name>
    <dbReference type="NCBI Taxonomy" id="113614"/>
    <lineage>
        <taxon>Eukaryota</taxon>
        <taxon>Fungi</taxon>
        <taxon>Dikarya</taxon>
        <taxon>Ascomycota</taxon>
        <taxon>Pezizomycotina</taxon>
        <taxon>Sordariomycetes</taxon>
        <taxon>Sordariomycetidae</taxon>
        <taxon>Sordariales</taxon>
        <taxon>Chaetomiaceae</taxon>
        <taxon>Parathielavia</taxon>
    </lineage>
</organism>